<dbReference type="Proteomes" id="UP001562354">
    <property type="component" value="Unassembled WGS sequence"/>
</dbReference>
<feature type="region of interest" description="Disordered" evidence="1">
    <location>
        <begin position="1091"/>
        <end position="1134"/>
    </location>
</feature>
<protein>
    <recommendedName>
        <fullName evidence="2">PH domain-containing protein</fullName>
    </recommendedName>
</protein>
<feature type="compositionally biased region" description="Basic and acidic residues" evidence="1">
    <location>
        <begin position="241"/>
        <end position="254"/>
    </location>
</feature>
<feature type="domain" description="PH" evidence="2">
    <location>
        <begin position="172"/>
        <end position="312"/>
    </location>
</feature>
<evidence type="ECO:0000256" key="1">
    <source>
        <dbReference type="SAM" id="MobiDB-lite"/>
    </source>
</evidence>
<feature type="compositionally biased region" description="Polar residues" evidence="1">
    <location>
        <begin position="130"/>
        <end position="139"/>
    </location>
</feature>
<feature type="compositionally biased region" description="Polar residues" evidence="1">
    <location>
        <begin position="150"/>
        <end position="159"/>
    </location>
</feature>
<feature type="region of interest" description="Disordered" evidence="1">
    <location>
        <begin position="206"/>
        <end position="254"/>
    </location>
</feature>
<feature type="compositionally biased region" description="Polar residues" evidence="1">
    <location>
        <begin position="1091"/>
        <end position="1108"/>
    </location>
</feature>
<dbReference type="GeneID" id="95976601"/>
<dbReference type="InterPro" id="IPR001849">
    <property type="entry name" value="PH_domain"/>
</dbReference>
<keyword evidence="4" id="KW-1185">Reference proteome</keyword>
<dbReference type="Gene3D" id="3.80.10.10">
    <property type="entry name" value="Ribonuclease Inhibitor"/>
    <property type="match status" value="1"/>
</dbReference>
<dbReference type="EMBL" id="JBFMKM010000012">
    <property type="protein sequence ID" value="KAL1302512.1"/>
    <property type="molecule type" value="Genomic_DNA"/>
</dbReference>
<dbReference type="Pfam" id="PF25353">
    <property type="entry name" value="PH_2nd_LRR"/>
    <property type="match status" value="1"/>
</dbReference>
<dbReference type="PANTHER" id="PTHR24114">
    <property type="entry name" value="LEUCINE RICH REPEAT FAMILY PROTEIN"/>
    <property type="match status" value="1"/>
</dbReference>
<dbReference type="InterPro" id="IPR052394">
    <property type="entry name" value="LRR-containing"/>
</dbReference>
<dbReference type="SUPFAM" id="SSF52047">
    <property type="entry name" value="RNI-like"/>
    <property type="match status" value="1"/>
</dbReference>
<evidence type="ECO:0000313" key="4">
    <source>
        <dbReference type="Proteomes" id="UP001562354"/>
    </source>
</evidence>
<dbReference type="InterPro" id="IPR057334">
    <property type="entry name" value="PH_2nd_LRR"/>
</dbReference>
<evidence type="ECO:0000259" key="2">
    <source>
        <dbReference type="PROSITE" id="PS50003"/>
    </source>
</evidence>
<feature type="compositionally biased region" description="Low complexity" evidence="1">
    <location>
        <begin position="27"/>
        <end position="55"/>
    </location>
</feature>
<dbReference type="SMART" id="SM00233">
    <property type="entry name" value="PH"/>
    <property type="match status" value="1"/>
</dbReference>
<name>A0ABR3P8W4_9PEZI</name>
<accession>A0ABR3P8W4</accession>
<feature type="compositionally biased region" description="Polar residues" evidence="1">
    <location>
        <begin position="206"/>
        <end position="217"/>
    </location>
</feature>
<dbReference type="PANTHER" id="PTHR24114:SF2">
    <property type="entry name" value="F-BOX DOMAIN-CONTAINING PROTEIN-RELATED"/>
    <property type="match status" value="1"/>
</dbReference>
<feature type="region of interest" description="Disordered" evidence="1">
    <location>
        <begin position="91"/>
        <end position="164"/>
    </location>
</feature>
<sequence length="1326" mass="146166">MSKSGSRDRRRSIFGIPSFTHIHPVHSSSPSTSTTTTASLASAAVAAAAFSPTPSRESNDFEKGHTPNTLKKRQSRPSLHTNLQVPPHIELVQDDDALSPVRSTSSQFSPTKSRPSLSSRPPSNRPASSVFGSLRSTRSNVDDDLPLGLTHSNAHSTTRPDVLDPTLNRSRLVLHHGEVQTSSSMFRKKKEYLALTETHIIRYKSQSKAAESLTTIPSPHGRSPPVRHASAQSVGSSQDLHSLHSDSSGDKESRVPLRQIVAAHKLDDGKPYFAIEVCYLDEESTQASAMTMQFADPDDRSLWLRAIRQAANQARLHDSNPISAYNSRNAARAVERAHDYDPSNFSIYKVIQRASAKPGRSSTDDLAKMASTVCFLAIGIHKVHVIPLAKANSRTSSPHLLLPTGPQPSHGILTLTSVRVHVSDDSFELTFRQPLKRPQTLYLASLASHDIAIRLHHSENILRPDCDTRLYRFAVPVDVEDQLPPPVDPEAEEHHCFERTLTAYCIAYDVNPSNICYTIDYSTEDAPTFQLLPLADKRRSDYSIAELLAVMRALRYNESFGSLSFAGVRLDVLNGTHDTYGYELVCTRTKKGTPIRLSADKLNGACLLVQEVRALAATNKKLRRMDFSATITTKPPEYTEELEYRPKDIGCGIVEALFPLCRHQTTNVDWIALNDIHLSETDLDYLVGAAVDKACHFRAVELSRCSLTDRTLNLILDAFRAQENTLEALDISGNLARLSPAAFDSQISIFGFIRKLNLAHTSRINGSEPLLSAETLLTWRLSELRLTGTSLNEHTVEALTTYLRHPQSNTLRELFLDYCYLTGSDIANLMQAMASSDSKEPRHLHLDISHNNITKDYDKVCKAIAADCAPTHVTVRAVEFRDESVFRHLVNAIRANKSIKYLDISRASLPNEVGDETSQALERLFAENEGLEDLNISGEESRLETSRFGAGFNRALIGLRYNTTLHVLHLQYQRLGHAGGIILANILRDNKVLRELHCEHNEIPLPALTDMINALGSNTTLVHLPSMDEERAAALKQTEIQVKMIRDDTRPVSSSKLHKASAAPAVKTSSFGMLKGFASAKKSINKTASAYTPSFPSLQKSTPPNSGATRKGSVASSKTKLSPTSPTNASLPSLSDQDIQAAMRLVAESWDRQQYRLQQYLQRNLCILQGIPTAMEIKEEVFERPISVGSLSKIIERVKIDSTPTAEKELDFGFVPTPWVDSEDFARPASIGTGSIRSSITTPDPPQLELPMLGSSPPAALSFKQFMFDIGSDSPEERRASVDGGEELTPALELGPMDKSDGFGHGLGLNFYNTGGTQTTQQGFFD</sequence>
<dbReference type="InterPro" id="IPR032675">
    <property type="entry name" value="LRR_dom_sf"/>
</dbReference>
<proteinExistence type="predicted"/>
<feature type="compositionally biased region" description="Low complexity" evidence="1">
    <location>
        <begin position="1116"/>
        <end position="1127"/>
    </location>
</feature>
<dbReference type="RefSeq" id="XP_069198788.1">
    <property type="nucleotide sequence ID" value="XM_069342286.1"/>
</dbReference>
<reference evidence="3 4" key="1">
    <citation type="submission" date="2024-07" db="EMBL/GenBank/DDBJ databases">
        <title>Draft sequence of the Neodothiora populina.</title>
        <authorList>
            <person name="Drown D.D."/>
            <person name="Schuette U.S."/>
            <person name="Buechlein A.B."/>
            <person name="Rusch D.R."/>
            <person name="Winton L.W."/>
            <person name="Adams G.A."/>
        </authorList>
    </citation>
    <scope>NUCLEOTIDE SEQUENCE [LARGE SCALE GENOMIC DNA]</scope>
    <source>
        <strain evidence="3 4">CPC 39397</strain>
    </source>
</reference>
<gene>
    <name evidence="3" type="ORF">AAFC00_002899</name>
</gene>
<dbReference type="PROSITE" id="PS50003">
    <property type="entry name" value="PH_DOMAIN"/>
    <property type="match status" value="1"/>
</dbReference>
<evidence type="ECO:0000313" key="3">
    <source>
        <dbReference type="EMBL" id="KAL1302512.1"/>
    </source>
</evidence>
<comment type="caution">
    <text evidence="3">The sequence shown here is derived from an EMBL/GenBank/DDBJ whole genome shotgun (WGS) entry which is preliminary data.</text>
</comment>
<feature type="compositionally biased region" description="Low complexity" evidence="1">
    <location>
        <begin position="109"/>
        <end position="129"/>
    </location>
</feature>
<organism evidence="3 4">
    <name type="scientific">Neodothiora populina</name>
    <dbReference type="NCBI Taxonomy" id="2781224"/>
    <lineage>
        <taxon>Eukaryota</taxon>
        <taxon>Fungi</taxon>
        <taxon>Dikarya</taxon>
        <taxon>Ascomycota</taxon>
        <taxon>Pezizomycotina</taxon>
        <taxon>Dothideomycetes</taxon>
        <taxon>Dothideomycetidae</taxon>
        <taxon>Dothideales</taxon>
        <taxon>Dothioraceae</taxon>
        <taxon>Neodothiora</taxon>
    </lineage>
</organism>
<feature type="region of interest" description="Disordered" evidence="1">
    <location>
        <begin position="1"/>
        <end position="79"/>
    </location>
</feature>